<keyword evidence="1" id="KW-0560">Oxidoreductase</keyword>
<feature type="region of interest" description="Disordered" evidence="3">
    <location>
        <begin position="128"/>
        <end position="150"/>
    </location>
</feature>
<name>A0A2W5Y2R4_9MICO</name>
<evidence type="ECO:0000256" key="1">
    <source>
        <dbReference type="ARBA" id="ARBA00023002"/>
    </source>
</evidence>
<dbReference type="PANTHER" id="PTHR10366:SF564">
    <property type="entry name" value="STEROL-4-ALPHA-CARBOXYLATE 3-DEHYDROGENASE, DECARBOXYLATING"/>
    <property type="match status" value="1"/>
</dbReference>
<comment type="caution">
    <text evidence="5">The sequence shown here is derived from an EMBL/GenBank/DDBJ whole genome shotgun (WGS) entry which is preliminary data.</text>
</comment>
<feature type="compositionally biased region" description="Polar residues" evidence="3">
    <location>
        <begin position="128"/>
        <end position="143"/>
    </location>
</feature>
<evidence type="ECO:0000313" key="6">
    <source>
        <dbReference type="Proteomes" id="UP000248783"/>
    </source>
</evidence>
<dbReference type="InterPro" id="IPR036291">
    <property type="entry name" value="NAD(P)-bd_dom_sf"/>
</dbReference>
<dbReference type="SUPFAM" id="SSF51735">
    <property type="entry name" value="NAD(P)-binding Rossmann-fold domains"/>
    <property type="match status" value="1"/>
</dbReference>
<evidence type="ECO:0000259" key="4">
    <source>
        <dbReference type="Pfam" id="PF01370"/>
    </source>
</evidence>
<dbReference type="InterPro" id="IPR050425">
    <property type="entry name" value="NAD(P)_dehydrat-like"/>
</dbReference>
<dbReference type="Proteomes" id="UP000248783">
    <property type="component" value="Unassembled WGS sequence"/>
</dbReference>
<dbReference type="EMBL" id="QKWH01000014">
    <property type="protein sequence ID" value="PZR51944.1"/>
    <property type="molecule type" value="Genomic_DNA"/>
</dbReference>
<feature type="domain" description="NAD-dependent epimerase/dehydratase" evidence="4">
    <location>
        <begin position="10"/>
        <end position="246"/>
    </location>
</feature>
<evidence type="ECO:0000313" key="5">
    <source>
        <dbReference type="EMBL" id="PZR51944.1"/>
    </source>
</evidence>
<dbReference type="Gene3D" id="3.40.50.720">
    <property type="entry name" value="NAD(P)-binding Rossmann-like Domain"/>
    <property type="match status" value="1"/>
</dbReference>
<dbReference type="Pfam" id="PF01370">
    <property type="entry name" value="Epimerase"/>
    <property type="match status" value="1"/>
</dbReference>
<organism evidence="5 6">
    <name type="scientific">Xylanimonas oleitrophica</name>
    <dbReference type="NCBI Taxonomy" id="2607479"/>
    <lineage>
        <taxon>Bacteria</taxon>
        <taxon>Bacillati</taxon>
        <taxon>Actinomycetota</taxon>
        <taxon>Actinomycetes</taxon>
        <taxon>Micrococcales</taxon>
        <taxon>Promicromonosporaceae</taxon>
        <taxon>Xylanimonas</taxon>
    </lineage>
</organism>
<proteinExistence type="inferred from homology"/>
<dbReference type="GO" id="GO:0016616">
    <property type="term" value="F:oxidoreductase activity, acting on the CH-OH group of donors, NAD or NADP as acceptor"/>
    <property type="evidence" value="ECO:0007669"/>
    <property type="project" value="TreeGrafter"/>
</dbReference>
<dbReference type="PANTHER" id="PTHR10366">
    <property type="entry name" value="NAD DEPENDENT EPIMERASE/DEHYDRATASE"/>
    <property type="match status" value="1"/>
</dbReference>
<comment type="similarity">
    <text evidence="2">Belongs to the NAD(P)-dependent epimerase/dehydratase family. Dihydroflavonol-4-reductase subfamily.</text>
</comment>
<reference evidence="5 6" key="1">
    <citation type="submission" date="2018-06" db="EMBL/GenBank/DDBJ databases">
        <title>Whole genome sequencing of a novel hydrocarbon degrading bacterial strain, PW21 isolated from oil contaminated produced water sample.</title>
        <authorList>
            <person name="Nagkirti P."/>
            <person name="Shaikh A."/>
            <person name="Gowdaman V."/>
            <person name="Engineer A.E."/>
            <person name="Dagar S."/>
            <person name="Dhakephalkar P.K."/>
        </authorList>
    </citation>
    <scope>NUCLEOTIDE SEQUENCE [LARGE SCALE GENOMIC DNA]</scope>
    <source>
        <strain evidence="5 6">PW21</strain>
    </source>
</reference>
<gene>
    <name evidence="5" type="ORF">DNL40_14100</name>
</gene>
<dbReference type="InterPro" id="IPR001509">
    <property type="entry name" value="Epimerase_deHydtase"/>
</dbReference>
<keyword evidence="6" id="KW-1185">Reference proteome</keyword>
<evidence type="ECO:0000256" key="2">
    <source>
        <dbReference type="ARBA" id="ARBA00023445"/>
    </source>
</evidence>
<dbReference type="AlphaFoldDB" id="A0A2W5Y2R4"/>
<sequence length="346" mass="37626">MGETASRGTVLVTGGTGYLAGWLIVELLKSGYRVRATVRDTARAEPARRAILDRSAGARSLQLVQADLLDDEGWEPALDGVDAVLHTASPMPVGNEADLITTARDGTRRVLTTAARVGVRRVVFTSSGTAARSSNPSSTTTEDMWSEPSGDATHVYPDSKIYAERLAWELADELGLDLTAVLPSFMQGPPVGAPGRAGTIDVVRRLLDRAMPALPRLGWNVVDVRDEARLHVLALEQPAAIGERYNGSGTFLWYRDVARILREGLPEQKKIPARELPDFLVRLAARRDPHLAMIVDELGIVRTVDSSKARRQLGWTTRDAQTTILDTARALIAQERPPSTSSPRTP</sequence>
<accession>A0A2W5Y2R4</accession>
<protein>
    <recommendedName>
        <fullName evidence="4">NAD-dependent epimerase/dehydratase domain-containing protein</fullName>
    </recommendedName>
</protein>
<evidence type="ECO:0000256" key="3">
    <source>
        <dbReference type="SAM" id="MobiDB-lite"/>
    </source>
</evidence>